<evidence type="ECO:0000313" key="2">
    <source>
        <dbReference type="EMBL" id="EER17161.1"/>
    </source>
</evidence>
<dbReference type="InParanoid" id="C5KED1"/>
<name>C5KED1_PERM5</name>
<evidence type="ECO:0000313" key="3">
    <source>
        <dbReference type="Proteomes" id="UP000007800"/>
    </source>
</evidence>
<keyword evidence="3" id="KW-1185">Reference proteome</keyword>
<proteinExistence type="predicted"/>
<feature type="region of interest" description="Disordered" evidence="1">
    <location>
        <begin position="50"/>
        <end position="72"/>
    </location>
</feature>
<sequence>VDEDDDASTSTAEVDLTSHNRLKKLRSSRDEKKISVREYESRLRDRFTQMSGRQNWAETKPGEEDETVDSEDEFIPSLNKAADPSKLGIRRVANVSAGRGPAG</sequence>
<protein>
    <submittedName>
        <fullName evidence="2">Uncharacterized protein</fullName>
    </submittedName>
</protein>
<organism evidence="3">
    <name type="scientific">Perkinsus marinus (strain ATCC 50983 / TXsc)</name>
    <dbReference type="NCBI Taxonomy" id="423536"/>
    <lineage>
        <taxon>Eukaryota</taxon>
        <taxon>Sar</taxon>
        <taxon>Alveolata</taxon>
        <taxon>Perkinsozoa</taxon>
        <taxon>Perkinsea</taxon>
        <taxon>Perkinsida</taxon>
        <taxon>Perkinsidae</taxon>
        <taxon>Perkinsus</taxon>
    </lineage>
</organism>
<accession>C5KED1</accession>
<dbReference type="OrthoDB" id="1935146at2759"/>
<dbReference type="RefSeq" id="XP_002785365.1">
    <property type="nucleotide sequence ID" value="XM_002785319.1"/>
</dbReference>
<dbReference type="Proteomes" id="UP000007800">
    <property type="component" value="Unassembled WGS sequence"/>
</dbReference>
<feature type="compositionally biased region" description="Acidic residues" evidence="1">
    <location>
        <begin position="63"/>
        <end position="72"/>
    </location>
</feature>
<feature type="non-terminal residue" evidence="2">
    <location>
        <position position="1"/>
    </location>
</feature>
<reference evidence="2 3" key="1">
    <citation type="submission" date="2008-07" db="EMBL/GenBank/DDBJ databases">
        <authorList>
            <person name="El-Sayed N."/>
            <person name="Caler E."/>
            <person name="Inman J."/>
            <person name="Amedeo P."/>
            <person name="Hass B."/>
            <person name="Wortman J."/>
        </authorList>
    </citation>
    <scope>NUCLEOTIDE SEQUENCE [LARGE SCALE GENOMIC DNA]</scope>
    <source>
        <strain evidence="3">ATCC 50983 / TXsc</strain>
    </source>
</reference>
<dbReference type="AlphaFoldDB" id="C5KED1"/>
<gene>
    <name evidence="2" type="ORF">Pmar_PMAR027075</name>
</gene>
<dbReference type="EMBL" id="GG672321">
    <property type="protein sequence ID" value="EER17161.1"/>
    <property type="molecule type" value="Genomic_DNA"/>
</dbReference>
<evidence type="ECO:0000256" key="1">
    <source>
        <dbReference type="SAM" id="MobiDB-lite"/>
    </source>
</evidence>
<feature type="non-terminal residue" evidence="2">
    <location>
        <position position="103"/>
    </location>
</feature>
<dbReference type="GeneID" id="9053286"/>